<feature type="domain" description="Reverse transcriptase" evidence="1">
    <location>
        <begin position="112"/>
        <end position="222"/>
    </location>
</feature>
<proteinExistence type="predicted"/>
<dbReference type="InterPro" id="IPR051083">
    <property type="entry name" value="GrpII_Intron_Splice-Mob/Def"/>
</dbReference>
<dbReference type="SUPFAM" id="SSF56672">
    <property type="entry name" value="DNA/RNA polymerases"/>
    <property type="match status" value="1"/>
</dbReference>
<feature type="domain" description="Reverse transcriptase N-terminal" evidence="2">
    <location>
        <begin position="16"/>
        <end position="98"/>
    </location>
</feature>
<accession>A0AAV3XT05</accession>
<dbReference type="Pfam" id="PF13655">
    <property type="entry name" value="RVT_N"/>
    <property type="match status" value="1"/>
</dbReference>
<dbReference type="PANTHER" id="PTHR34047:SF10">
    <property type="entry name" value="GROUP II INTRON-ASSOCIATED OPEN READING FRAME"/>
    <property type="match status" value="1"/>
</dbReference>
<reference evidence="3" key="1">
    <citation type="submission" date="2019-10" db="EMBL/GenBank/DDBJ databases">
        <title>Draft genome sequece of Microseira wollei NIES-4236.</title>
        <authorList>
            <person name="Yamaguchi H."/>
            <person name="Suzuki S."/>
            <person name="Kawachi M."/>
        </authorList>
    </citation>
    <scope>NUCLEOTIDE SEQUENCE</scope>
    <source>
        <strain evidence="3">NIES-4236</strain>
    </source>
</reference>
<organism evidence="3 4">
    <name type="scientific">Microseira wollei NIES-4236</name>
    <dbReference type="NCBI Taxonomy" id="2530354"/>
    <lineage>
        <taxon>Bacteria</taxon>
        <taxon>Bacillati</taxon>
        <taxon>Cyanobacteriota</taxon>
        <taxon>Cyanophyceae</taxon>
        <taxon>Oscillatoriophycideae</taxon>
        <taxon>Aerosakkonematales</taxon>
        <taxon>Aerosakkonemataceae</taxon>
        <taxon>Microseira</taxon>
    </lineage>
</organism>
<dbReference type="AlphaFoldDB" id="A0AAV3XT05"/>
<dbReference type="GO" id="GO:0003964">
    <property type="term" value="F:RNA-directed DNA polymerase activity"/>
    <property type="evidence" value="ECO:0007669"/>
    <property type="project" value="UniProtKB-KW"/>
</dbReference>
<dbReference type="PANTHER" id="PTHR34047">
    <property type="entry name" value="NUCLEAR INTRON MATURASE 1, MITOCHONDRIAL-RELATED"/>
    <property type="match status" value="1"/>
</dbReference>
<evidence type="ECO:0000313" key="4">
    <source>
        <dbReference type="Proteomes" id="UP001050975"/>
    </source>
</evidence>
<evidence type="ECO:0000259" key="2">
    <source>
        <dbReference type="Pfam" id="PF13655"/>
    </source>
</evidence>
<name>A0AAV3XT05_9CYAN</name>
<comment type="caution">
    <text evidence="3">The sequence shown here is derived from an EMBL/GenBank/DDBJ whole genome shotgun (WGS) entry which is preliminary data.</text>
</comment>
<dbReference type="EMBL" id="BLAY01000199">
    <property type="protein sequence ID" value="GET43092.1"/>
    <property type="molecule type" value="Genomic_DNA"/>
</dbReference>
<dbReference type="InterPro" id="IPR000477">
    <property type="entry name" value="RT_dom"/>
</dbReference>
<evidence type="ECO:0000313" key="3">
    <source>
        <dbReference type="EMBL" id="GET43092.1"/>
    </source>
</evidence>
<evidence type="ECO:0000259" key="1">
    <source>
        <dbReference type="Pfam" id="PF00078"/>
    </source>
</evidence>
<dbReference type="RefSeq" id="WP_373872994.1">
    <property type="nucleotide sequence ID" value="NZ_BLAY01000199.1"/>
</dbReference>
<sequence length="235" mass="27196">MNKPNLDSEQLNTEGWKSINWRLVERYVFKLQKRIYAASRRGDVKRCRQLQKTLMRSWYNRLLSVRRVTQENQGKKTAGVDGKKSLSPEARMKLVGQLKLTGKSQPTRRVWIPKPGRKEKRPLGIPTIYDRALQAVVKSALEPEWEAVFEPNSYGFRPGRSCHDAVMQIKLSIQNKAKFVLDAALAKCFDCIDHFALLQKLNMRGKVRQQIKSWLKSGVIKGYSLLHPREHRRAG</sequence>
<keyword evidence="3" id="KW-0808">Transferase</keyword>
<protein>
    <submittedName>
        <fullName evidence="3">RNA-directed DNA polymerase</fullName>
    </submittedName>
</protein>
<keyword evidence="3" id="KW-0548">Nucleotidyltransferase</keyword>
<keyword evidence="3" id="KW-0695">RNA-directed DNA polymerase</keyword>
<dbReference type="InterPro" id="IPR043502">
    <property type="entry name" value="DNA/RNA_pol_sf"/>
</dbReference>
<dbReference type="Proteomes" id="UP001050975">
    <property type="component" value="Unassembled WGS sequence"/>
</dbReference>
<gene>
    <name evidence="3" type="ORF">MiSe_79130</name>
</gene>
<dbReference type="CDD" id="cd01651">
    <property type="entry name" value="RT_G2_intron"/>
    <property type="match status" value="1"/>
</dbReference>
<dbReference type="InterPro" id="IPR025960">
    <property type="entry name" value="RVT_N"/>
</dbReference>
<keyword evidence="4" id="KW-1185">Reference proteome</keyword>
<dbReference type="Pfam" id="PF00078">
    <property type="entry name" value="RVT_1"/>
    <property type="match status" value="1"/>
</dbReference>